<dbReference type="WBParaSite" id="nRc.2.0.1.t02942-RA">
    <property type="protein sequence ID" value="nRc.2.0.1.t02942-RA"/>
    <property type="gene ID" value="nRc.2.0.1.g02942"/>
</dbReference>
<protein>
    <submittedName>
        <fullName evidence="2">Uncharacterized protein</fullName>
    </submittedName>
</protein>
<organism evidence="1 2">
    <name type="scientific">Romanomermis culicivorax</name>
    <name type="common">Nematode worm</name>
    <dbReference type="NCBI Taxonomy" id="13658"/>
    <lineage>
        <taxon>Eukaryota</taxon>
        <taxon>Metazoa</taxon>
        <taxon>Ecdysozoa</taxon>
        <taxon>Nematoda</taxon>
        <taxon>Enoplea</taxon>
        <taxon>Dorylaimia</taxon>
        <taxon>Mermithida</taxon>
        <taxon>Mermithoidea</taxon>
        <taxon>Mermithidae</taxon>
        <taxon>Romanomermis</taxon>
    </lineage>
</organism>
<keyword evidence="1" id="KW-1185">Reference proteome</keyword>
<dbReference type="Proteomes" id="UP000887565">
    <property type="component" value="Unplaced"/>
</dbReference>
<name>A0A915HNL7_ROMCU</name>
<accession>A0A915HNL7</accession>
<reference evidence="2" key="1">
    <citation type="submission" date="2022-11" db="UniProtKB">
        <authorList>
            <consortium name="WormBaseParasite"/>
        </authorList>
    </citation>
    <scope>IDENTIFICATION</scope>
</reference>
<sequence>VVPRGKNFSLGPIFKNNAGQTDYPTKAKTSKMNYCRLDSRQLMYGITRSSDGMDKIVGEKINSGIDINDRSLDQCPLSLFIDELTTIYYFKVPEISGGKILLALQLLFFEQNYHFSKSVDVLPLTTPITDGRHRRQTLQSTIVLIIIS</sequence>
<evidence type="ECO:0000313" key="2">
    <source>
        <dbReference type="WBParaSite" id="nRc.2.0.1.t02942-RA"/>
    </source>
</evidence>
<dbReference type="AlphaFoldDB" id="A0A915HNL7"/>
<proteinExistence type="predicted"/>
<evidence type="ECO:0000313" key="1">
    <source>
        <dbReference type="Proteomes" id="UP000887565"/>
    </source>
</evidence>